<sequence>MRYFIKFNAVSAIFALLPFIMSELLGNSYRINRITGIEIAVLDKVNTAVCLAGIVLLIVAFVLMLRAKLLPLTKTNLLLSVAWIPYYWLYIQIFVALYPLNNPADDPNPVSGLIILAGLFLYTLTWIVVNVALFVLKELKEPAH</sequence>
<name>A0ABQ6GLQ3_9BACL</name>
<protein>
    <submittedName>
        <fullName evidence="2">Uncharacterized protein</fullName>
    </submittedName>
</protein>
<organism evidence="2 3">
    <name type="scientific">Paenibacillus glycanilyticus</name>
    <dbReference type="NCBI Taxonomy" id="126569"/>
    <lineage>
        <taxon>Bacteria</taxon>
        <taxon>Bacillati</taxon>
        <taxon>Bacillota</taxon>
        <taxon>Bacilli</taxon>
        <taxon>Bacillales</taxon>
        <taxon>Paenibacillaceae</taxon>
        <taxon>Paenibacillus</taxon>
    </lineage>
</organism>
<feature type="transmembrane region" description="Helical" evidence="1">
    <location>
        <begin position="77"/>
        <end position="98"/>
    </location>
</feature>
<keyword evidence="1" id="KW-0472">Membrane</keyword>
<feature type="transmembrane region" description="Helical" evidence="1">
    <location>
        <begin position="45"/>
        <end position="65"/>
    </location>
</feature>
<keyword evidence="1" id="KW-0812">Transmembrane</keyword>
<keyword evidence="1" id="KW-1133">Transmembrane helix</keyword>
<dbReference type="RefSeq" id="WP_284241291.1">
    <property type="nucleotide sequence ID" value="NZ_BSSQ01000019.1"/>
</dbReference>
<dbReference type="EMBL" id="BSSQ01000019">
    <property type="protein sequence ID" value="GLX70517.1"/>
    <property type="molecule type" value="Genomic_DNA"/>
</dbReference>
<accession>A0ABQ6GLQ3</accession>
<dbReference type="Proteomes" id="UP001157114">
    <property type="component" value="Unassembled WGS sequence"/>
</dbReference>
<keyword evidence="3" id="KW-1185">Reference proteome</keyword>
<gene>
    <name evidence="2" type="ORF">MU1_48630</name>
</gene>
<reference evidence="2 3" key="1">
    <citation type="submission" date="2023-03" db="EMBL/GenBank/DDBJ databases">
        <title>Draft genome sequence of the bacteria which degrade cell wall of Tricholomamatutake.</title>
        <authorList>
            <person name="Konishi Y."/>
            <person name="Fukuta Y."/>
            <person name="Shirasaka N."/>
        </authorList>
    </citation>
    <scope>NUCLEOTIDE SEQUENCE [LARGE SCALE GENOMIC DNA]</scope>
    <source>
        <strain evidence="3">mu1</strain>
    </source>
</reference>
<feature type="transmembrane region" description="Helical" evidence="1">
    <location>
        <begin position="110"/>
        <end position="136"/>
    </location>
</feature>
<comment type="caution">
    <text evidence="2">The sequence shown here is derived from an EMBL/GenBank/DDBJ whole genome shotgun (WGS) entry which is preliminary data.</text>
</comment>
<evidence type="ECO:0000313" key="2">
    <source>
        <dbReference type="EMBL" id="GLX70517.1"/>
    </source>
</evidence>
<feature type="transmembrane region" description="Helical" evidence="1">
    <location>
        <begin position="7"/>
        <end position="25"/>
    </location>
</feature>
<proteinExistence type="predicted"/>
<evidence type="ECO:0000313" key="3">
    <source>
        <dbReference type="Proteomes" id="UP001157114"/>
    </source>
</evidence>
<evidence type="ECO:0000256" key="1">
    <source>
        <dbReference type="SAM" id="Phobius"/>
    </source>
</evidence>